<feature type="compositionally biased region" description="Gly residues" evidence="5">
    <location>
        <begin position="200"/>
        <end position="209"/>
    </location>
</feature>
<dbReference type="Gene3D" id="1.20.1050.10">
    <property type="match status" value="1"/>
</dbReference>
<evidence type="ECO:0000256" key="4">
    <source>
        <dbReference type="RuleBase" id="RU369102"/>
    </source>
</evidence>
<feature type="domain" description="GST N-terminal" evidence="6">
    <location>
        <begin position="5"/>
        <end position="84"/>
    </location>
</feature>
<dbReference type="FunFam" id="3.40.30.10:FF:000044">
    <property type="entry name" value="Glutathione S-transferase GSTU6"/>
    <property type="match status" value="1"/>
</dbReference>
<evidence type="ECO:0000256" key="5">
    <source>
        <dbReference type="SAM" id="MobiDB-lite"/>
    </source>
</evidence>
<dbReference type="GO" id="GO:0005829">
    <property type="term" value="C:cytosol"/>
    <property type="evidence" value="ECO:0007669"/>
    <property type="project" value="UniProtKB-SubCell"/>
</dbReference>
<keyword evidence="4" id="KW-0963">Cytoplasm</keyword>
<dbReference type="EMBL" id="CM007649">
    <property type="protein sequence ID" value="ONM39049.1"/>
    <property type="molecule type" value="Genomic_DNA"/>
</dbReference>
<reference evidence="7" key="1">
    <citation type="submission" date="2015-12" db="EMBL/GenBank/DDBJ databases">
        <title>Update maize B73 reference genome by single molecule sequencing technologies.</title>
        <authorList>
            <consortium name="Maize Genome Sequencing Project"/>
            <person name="Ware D."/>
        </authorList>
    </citation>
    <scope>NUCLEOTIDE SEQUENCE [LARGE SCALE GENOMIC DNA]</scope>
    <source>
        <tissue evidence="7">Seedling</tissue>
    </source>
</reference>
<dbReference type="InterPro" id="IPR036249">
    <property type="entry name" value="Thioredoxin-like_sf"/>
</dbReference>
<comment type="subcellular location">
    <subcellularLocation>
        <location evidence="4">Cytoplasm</location>
        <location evidence="4">Cytosol</location>
    </subcellularLocation>
</comment>
<protein>
    <recommendedName>
        <fullName evidence="4">Glutathione S-transferase</fullName>
        <ecNumber evidence="4">2.5.1.18</ecNumber>
    </recommendedName>
</protein>
<dbReference type="EC" id="2.5.1.18" evidence="4"/>
<sequence>MAAGGELQLLSSWYSPYVIRAKVALGLKGLIYEFIEEDLFSKSDLLLKLNPVHKKVPVLVHGGRPVCESLVIVQYVDETWAAGTGTPLLPADAHDRATARFWAAYVDDKFCAIYAVLQGVDQTVQVDDGGEGGGGARRRGPRGGDAGAGVQGVLQGETLLRRRRRRARGHRARELRGVDQGGGRGGRRKASGRGQVPGLDGVGGALLGGGRREGGDAGRWKAVGALQGVSG</sequence>
<feature type="region of interest" description="Disordered" evidence="5">
    <location>
        <begin position="162"/>
        <end position="218"/>
    </location>
</feature>
<comment type="similarity">
    <text evidence="2">Belongs to the GST superfamily. Tau family.</text>
</comment>
<dbReference type="Gene3D" id="3.40.30.10">
    <property type="entry name" value="Glutaredoxin"/>
    <property type="match status" value="1"/>
</dbReference>
<dbReference type="InterPro" id="IPR040079">
    <property type="entry name" value="Glutathione_S-Trfase"/>
</dbReference>
<proteinExistence type="inferred from homology"/>
<dbReference type="PANTHER" id="PTHR11260">
    <property type="entry name" value="GLUTATHIONE S-TRANSFERASE, GST, SUPERFAMILY, GST DOMAIN CONTAINING"/>
    <property type="match status" value="1"/>
</dbReference>
<evidence type="ECO:0000256" key="3">
    <source>
        <dbReference type="ARBA" id="ARBA00047960"/>
    </source>
</evidence>
<dbReference type="ExpressionAtlas" id="A0A1D6NEZ0">
    <property type="expression patterns" value="baseline and differential"/>
</dbReference>
<dbReference type="SFLD" id="SFLDG00358">
    <property type="entry name" value="Main_(cytGST)"/>
    <property type="match status" value="1"/>
</dbReference>
<dbReference type="GO" id="GO:0004364">
    <property type="term" value="F:glutathione transferase activity"/>
    <property type="evidence" value="ECO:0007669"/>
    <property type="project" value="UniProtKB-UniRule"/>
</dbReference>
<dbReference type="InterPro" id="IPR045073">
    <property type="entry name" value="Omega/Tau-like"/>
</dbReference>
<dbReference type="Pfam" id="PF02798">
    <property type="entry name" value="GST_N"/>
    <property type="match status" value="1"/>
</dbReference>
<comment type="function">
    <text evidence="4">Is involved in the conjugation of reduced glutathione to a wide number of exogenous and endogenous hydrophobic electrophiles.</text>
</comment>
<dbReference type="PANTHER" id="PTHR11260:SF608">
    <property type="entry name" value="GLUTATHIONE S-TRANSFERASE"/>
    <property type="match status" value="1"/>
</dbReference>
<organism evidence="7">
    <name type="scientific">Zea mays</name>
    <name type="common">Maize</name>
    <dbReference type="NCBI Taxonomy" id="4577"/>
    <lineage>
        <taxon>Eukaryota</taxon>
        <taxon>Viridiplantae</taxon>
        <taxon>Streptophyta</taxon>
        <taxon>Embryophyta</taxon>
        <taxon>Tracheophyta</taxon>
        <taxon>Spermatophyta</taxon>
        <taxon>Magnoliopsida</taxon>
        <taxon>Liliopsida</taxon>
        <taxon>Poales</taxon>
        <taxon>Poaceae</taxon>
        <taxon>PACMAD clade</taxon>
        <taxon>Panicoideae</taxon>
        <taxon>Andropogonodae</taxon>
        <taxon>Andropogoneae</taxon>
        <taxon>Tripsacinae</taxon>
        <taxon>Zea</taxon>
    </lineage>
</organism>
<name>A0A1D6NEZ0_MAIZE</name>
<accession>A0A1D6NEZ0</accession>
<dbReference type="InterPro" id="IPR004045">
    <property type="entry name" value="Glutathione_S-Trfase_N"/>
</dbReference>
<dbReference type="PROSITE" id="PS50404">
    <property type="entry name" value="GST_NTER"/>
    <property type="match status" value="1"/>
</dbReference>
<evidence type="ECO:0000256" key="2">
    <source>
        <dbReference type="ARBA" id="ARBA00025743"/>
    </source>
</evidence>
<evidence type="ECO:0000256" key="1">
    <source>
        <dbReference type="ARBA" id="ARBA00022679"/>
    </source>
</evidence>
<comment type="catalytic activity">
    <reaction evidence="3 4">
        <text>RX + glutathione = an S-substituted glutathione + a halide anion + H(+)</text>
        <dbReference type="Rhea" id="RHEA:16437"/>
        <dbReference type="ChEBI" id="CHEBI:15378"/>
        <dbReference type="ChEBI" id="CHEBI:16042"/>
        <dbReference type="ChEBI" id="CHEBI:17792"/>
        <dbReference type="ChEBI" id="CHEBI:57925"/>
        <dbReference type="ChEBI" id="CHEBI:90779"/>
        <dbReference type="EC" id="2.5.1.18"/>
    </reaction>
</comment>
<evidence type="ECO:0000313" key="7">
    <source>
        <dbReference type="EMBL" id="ONM39049.1"/>
    </source>
</evidence>
<feature type="compositionally biased region" description="Basic residues" evidence="5">
    <location>
        <begin position="162"/>
        <end position="171"/>
    </location>
</feature>
<dbReference type="SUPFAM" id="SSF52833">
    <property type="entry name" value="Thioredoxin-like"/>
    <property type="match status" value="1"/>
</dbReference>
<feature type="region of interest" description="Disordered" evidence="5">
    <location>
        <begin position="126"/>
        <end position="150"/>
    </location>
</feature>
<dbReference type="CDD" id="cd03058">
    <property type="entry name" value="GST_N_Tau"/>
    <property type="match status" value="1"/>
</dbReference>
<dbReference type="SFLD" id="SFLDS00019">
    <property type="entry name" value="Glutathione_Transferase_(cytos"/>
    <property type="match status" value="1"/>
</dbReference>
<gene>
    <name evidence="7" type="ORF">ZEAMMB73_Zm00001d043795</name>
</gene>
<dbReference type="AlphaFoldDB" id="A0A1D6NEZ0"/>
<keyword evidence="1 4" id="KW-0808">Transferase</keyword>
<evidence type="ECO:0000259" key="6">
    <source>
        <dbReference type="PROSITE" id="PS50404"/>
    </source>
</evidence>